<reference evidence="1 2" key="1">
    <citation type="journal article" date="2015" name="J. Biotechnol.">
        <title>Complete genome sequence of Pseudomonas rhizosphaerae IH5T (=DSM 16299T), a phosphate-solubilizing rhizobacterium for bacterial biofertilizer.</title>
        <authorList>
            <person name="Kwak Y."/>
            <person name="Jung B.K."/>
            <person name="Shin J.H."/>
        </authorList>
    </citation>
    <scope>NUCLEOTIDE SEQUENCE [LARGE SCALE GENOMIC DNA]</scope>
    <source>
        <strain evidence="1">DSM 16299</strain>
    </source>
</reference>
<name>A0A089YM56_9PSED</name>
<organism evidence="1 2">
    <name type="scientific">Pseudomonas rhizosphaerae</name>
    <dbReference type="NCBI Taxonomy" id="216142"/>
    <lineage>
        <taxon>Bacteria</taxon>
        <taxon>Pseudomonadati</taxon>
        <taxon>Pseudomonadota</taxon>
        <taxon>Gammaproteobacteria</taxon>
        <taxon>Pseudomonadales</taxon>
        <taxon>Pseudomonadaceae</taxon>
        <taxon>Pseudomonas</taxon>
    </lineage>
</organism>
<dbReference type="HOGENOM" id="CLU_2525040_0_0_6"/>
<proteinExistence type="predicted"/>
<accession>A0A089YM56</accession>
<gene>
    <name evidence="1" type="ORF">LT40_08745</name>
</gene>
<dbReference type="STRING" id="216142.LT40_08745"/>
<dbReference type="Proteomes" id="UP000029499">
    <property type="component" value="Chromosome"/>
</dbReference>
<dbReference type="KEGG" id="prh:LT40_08745"/>
<protein>
    <submittedName>
        <fullName evidence="1">Uncharacterized protein</fullName>
    </submittedName>
</protein>
<sequence>MDTRTNEAKPMSYKGHTVRAFAHWTSGSGESHLLRIINVVVGMKTKVIYGPWESNEAAIEAVLKAAGEILDSSPHAVLGPPISR</sequence>
<dbReference type="EMBL" id="CP009533">
    <property type="protein sequence ID" value="AIS17483.1"/>
    <property type="molecule type" value="Genomic_DNA"/>
</dbReference>
<dbReference type="AlphaFoldDB" id="A0A089YM56"/>
<evidence type="ECO:0000313" key="1">
    <source>
        <dbReference type="EMBL" id="AIS17483.1"/>
    </source>
</evidence>
<evidence type="ECO:0000313" key="2">
    <source>
        <dbReference type="Proteomes" id="UP000029499"/>
    </source>
</evidence>
<keyword evidence="2" id="KW-1185">Reference proteome</keyword>